<keyword evidence="2" id="KW-1185">Reference proteome</keyword>
<organism evidence="1 2">
    <name type="scientific">Tuber melanosporum (strain Mel28)</name>
    <name type="common">Perigord black truffle</name>
    <dbReference type="NCBI Taxonomy" id="656061"/>
    <lineage>
        <taxon>Eukaryota</taxon>
        <taxon>Fungi</taxon>
        <taxon>Dikarya</taxon>
        <taxon>Ascomycota</taxon>
        <taxon>Pezizomycotina</taxon>
        <taxon>Pezizomycetes</taxon>
        <taxon>Pezizales</taxon>
        <taxon>Tuberaceae</taxon>
        <taxon>Tuber</taxon>
    </lineage>
</organism>
<dbReference type="EMBL" id="FN430321">
    <property type="protein sequence ID" value="CAZ84082.1"/>
    <property type="molecule type" value="Genomic_DNA"/>
</dbReference>
<gene>
    <name evidence="1" type="ORF">GSTUM_00008098001</name>
</gene>
<sequence length="37" mass="4631">MRMRSRVIFFHGFGRVRFCLPREVWIKKSRLVVFVLY</sequence>
<evidence type="ECO:0000313" key="1">
    <source>
        <dbReference type="EMBL" id="CAZ84082.1"/>
    </source>
</evidence>
<dbReference type="HOGENOM" id="CLU_3351401_0_0_1"/>
<protein>
    <submittedName>
        <fullName evidence="1">(Perigord truffle) hypothetical protein</fullName>
    </submittedName>
</protein>
<name>D5GHT9_TUBMM</name>
<dbReference type="AlphaFoldDB" id="D5GHT9"/>
<evidence type="ECO:0000313" key="2">
    <source>
        <dbReference type="Proteomes" id="UP000006911"/>
    </source>
</evidence>
<dbReference type="Proteomes" id="UP000006911">
    <property type="component" value="Unassembled WGS sequence"/>
</dbReference>
<dbReference type="RefSeq" id="XP_002839891.1">
    <property type="nucleotide sequence ID" value="XM_002839845.1"/>
</dbReference>
<accession>D5GHT9</accession>
<dbReference type="GeneID" id="9184175"/>
<dbReference type="InParanoid" id="D5GHT9"/>
<proteinExistence type="predicted"/>
<dbReference type="KEGG" id="tml:GSTUM_00008098001"/>
<reference evidence="1 2" key="1">
    <citation type="journal article" date="2010" name="Nature">
        <title>Perigord black truffle genome uncovers evolutionary origins and mechanisms of symbiosis.</title>
        <authorList>
            <person name="Martin F."/>
            <person name="Kohler A."/>
            <person name="Murat C."/>
            <person name="Balestrini R."/>
            <person name="Coutinho P.M."/>
            <person name="Jaillon O."/>
            <person name="Montanini B."/>
            <person name="Morin E."/>
            <person name="Noel B."/>
            <person name="Percudani R."/>
            <person name="Porcel B."/>
            <person name="Rubini A."/>
            <person name="Amicucci A."/>
            <person name="Amselem J."/>
            <person name="Anthouard V."/>
            <person name="Arcioni S."/>
            <person name="Artiguenave F."/>
            <person name="Aury J.M."/>
            <person name="Ballario P."/>
            <person name="Bolchi A."/>
            <person name="Brenna A."/>
            <person name="Brun A."/>
            <person name="Buee M."/>
            <person name="Cantarel B."/>
            <person name="Chevalier G."/>
            <person name="Couloux A."/>
            <person name="Da Silva C."/>
            <person name="Denoeud F."/>
            <person name="Duplessis S."/>
            <person name="Ghignone S."/>
            <person name="Hilselberger B."/>
            <person name="Iotti M."/>
            <person name="Marcais B."/>
            <person name="Mello A."/>
            <person name="Miranda M."/>
            <person name="Pacioni G."/>
            <person name="Quesneville H."/>
            <person name="Riccioni C."/>
            <person name="Ruotolo R."/>
            <person name="Splivallo R."/>
            <person name="Stocchi V."/>
            <person name="Tisserant E."/>
            <person name="Viscomi A.R."/>
            <person name="Zambonelli A."/>
            <person name="Zampieri E."/>
            <person name="Henrissat B."/>
            <person name="Lebrun M.H."/>
            <person name="Paolocci F."/>
            <person name="Bonfante P."/>
            <person name="Ottonello S."/>
            <person name="Wincker P."/>
        </authorList>
    </citation>
    <scope>NUCLEOTIDE SEQUENCE [LARGE SCALE GENOMIC DNA]</scope>
    <source>
        <strain evidence="1 2">Mel28</strain>
    </source>
</reference>